<evidence type="ECO:0000256" key="6">
    <source>
        <dbReference type="SAM" id="Phobius"/>
    </source>
</evidence>
<dbReference type="AlphaFoldDB" id="A0A3M0G491"/>
<dbReference type="EMBL" id="REFW01000002">
    <property type="protein sequence ID" value="RMB59665.1"/>
    <property type="molecule type" value="Genomic_DNA"/>
</dbReference>
<evidence type="ECO:0000259" key="7">
    <source>
        <dbReference type="Pfam" id="PF02683"/>
    </source>
</evidence>
<feature type="transmembrane region" description="Helical" evidence="6">
    <location>
        <begin position="46"/>
        <end position="69"/>
    </location>
</feature>
<evidence type="ECO:0000313" key="8">
    <source>
        <dbReference type="EMBL" id="RMB59665.1"/>
    </source>
</evidence>
<name>A0A3M0G491_9ACTN</name>
<feature type="transmembrane region" description="Helical" evidence="6">
    <location>
        <begin position="111"/>
        <end position="139"/>
    </location>
</feature>
<feature type="transmembrane region" description="Helical" evidence="6">
    <location>
        <begin position="145"/>
        <end position="169"/>
    </location>
</feature>
<dbReference type="PANTHER" id="PTHR31272">
    <property type="entry name" value="CYTOCHROME C-TYPE BIOGENESIS PROTEIN HI_1454-RELATED"/>
    <property type="match status" value="1"/>
</dbReference>
<feature type="domain" description="Cytochrome C biogenesis protein transmembrane" evidence="7">
    <location>
        <begin position="7"/>
        <end position="167"/>
    </location>
</feature>
<dbReference type="RefSeq" id="WP_121901144.1">
    <property type="nucleotide sequence ID" value="NZ_REFW01000002.1"/>
</dbReference>
<proteinExistence type="inferred from homology"/>
<evidence type="ECO:0000256" key="1">
    <source>
        <dbReference type="ARBA" id="ARBA00004141"/>
    </source>
</evidence>
<evidence type="ECO:0000256" key="3">
    <source>
        <dbReference type="ARBA" id="ARBA00022692"/>
    </source>
</evidence>
<dbReference type="GO" id="GO:0017004">
    <property type="term" value="P:cytochrome complex assembly"/>
    <property type="evidence" value="ECO:0007669"/>
    <property type="project" value="InterPro"/>
</dbReference>
<keyword evidence="4 6" id="KW-1133">Transmembrane helix</keyword>
<feature type="transmembrane region" description="Helical" evidence="6">
    <location>
        <begin position="6"/>
        <end position="34"/>
    </location>
</feature>
<evidence type="ECO:0000256" key="2">
    <source>
        <dbReference type="ARBA" id="ARBA00006143"/>
    </source>
</evidence>
<dbReference type="GO" id="GO:0016020">
    <property type="term" value="C:membrane"/>
    <property type="evidence" value="ECO:0007669"/>
    <property type="project" value="UniProtKB-SubCell"/>
</dbReference>
<comment type="similarity">
    <text evidence="2">Belongs to the DsbD family.</text>
</comment>
<accession>A0A3M0G491</accession>
<protein>
    <submittedName>
        <fullName evidence="8">Cytochrome c biogenesis protein CcdA</fullName>
    </submittedName>
</protein>
<feature type="transmembrane region" description="Helical" evidence="6">
    <location>
        <begin position="239"/>
        <end position="258"/>
    </location>
</feature>
<gene>
    <name evidence="8" type="ORF">EAX62_07835</name>
</gene>
<dbReference type="InterPro" id="IPR003834">
    <property type="entry name" value="Cyt_c_assmbl_TM_dom"/>
</dbReference>
<comment type="caution">
    <text evidence="8">The sequence shown here is derived from an EMBL/GenBank/DDBJ whole genome shotgun (WGS) entry which is preliminary data.</text>
</comment>
<dbReference type="OrthoDB" id="4332145at2"/>
<dbReference type="Pfam" id="PF02683">
    <property type="entry name" value="DsbD_TM"/>
    <property type="match status" value="1"/>
</dbReference>
<organism evidence="8 9">
    <name type="scientific">Tessaracoccus antarcticus</name>
    <dbReference type="NCBI Taxonomy" id="2479848"/>
    <lineage>
        <taxon>Bacteria</taxon>
        <taxon>Bacillati</taxon>
        <taxon>Actinomycetota</taxon>
        <taxon>Actinomycetes</taxon>
        <taxon>Propionibacteriales</taxon>
        <taxon>Propionibacteriaceae</taxon>
        <taxon>Tessaracoccus</taxon>
    </lineage>
</organism>
<evidence type="ECO:0000256" key="4">
    <source>
        <dbReference type="ARBA" id="ARBA00022989"/>
    </source>
</evidence>
<dbReference type="Proteomes" id="UP000275256">
    <property type="component" value="Unassembled WGS sequence"/>
</dbReference>
<keyword evidence="5 6" id="KW-0472">Membrane</keyword>
<evidence type="ECO:0000313" key="9">
    <source>
        <dbReference type="Proteomes" id="UP000275256"/>
    </source>
</evidence>
<dbReference type="InterPro" id="IPR051790">
    <property type="entry name" value="Cytochrome_c-biogenesis_DsbD"/>
</dbReference>
<comment type="subcellular location">
    <subcellularLocation>
        <location evidence="1">Membrane</location>
        <topology evidence="1">Multi-pass membrane protein</topology>
    </subcellularLocation>
</comment>
<sequence>MGVGFAGAFLGGLAALLSPCAAMLLPSFFAYAFGSSRTRLLGRTGLFYLGLLITLVPLGLAAGSLGALLATHRSVLALGGGILLIALGLLQVFGINVNLPGFRSGGGTGPFAVIALGAVYGLAGACTGPLLGAVLTMAAVGGSPLYGALLLAMFGAGMVVPLIVLAWVWDSTSLSEKLRPRPLTIGPVTTSVWGLVSGVLFIVLGVLFLTTDATSALGGIFDARQQLRLETALGNFADAIPDIGALLVVAAVVGLIVWHARKPRAKVSSPTKDDSEAR</sequence>
<feature type="transmembrane region" description="Helical" evidence="6">
    <location>
        <begin position="190"/>
        <end position="209"/>
    </location>
</feature>
<evidence type="ECO:0000256" key="5">
    <source>
        <dbReference type="ARBA" id="ARBA00023136"/>
    </source>
</evidence>
<dbReference type="PANTHER" id="PTHR31272:SF4">
    <property type="entry name" value="CYTOCHROME C-TYPE BIOGENESIS PROTEIN HI_1454-RELATED"/>
    <property type="match status" value="1"/>
</dbReference>
<keyword evidence="3 6" id="KW-0812">Transmembrane</keyword>
<feature type="transmembrane region" description="Helical" evidence="6">
    <location>
        <begin position="75"/>
        <end position="99"/>
    </location>
</feature>
<keyword evidence="9" id="KW-1185">Reference proteome</keyword>
<reference evidence="8 9" key="1">
    <citation type="submission" date="2018-10" db="EMBL/GenBank/DDBJ databases">
        <title>Tessaracoccus antarcticuss sp. nov., isolated from sediment.</title>
        <authorList>
            <person name="Zhou L.Y."/>
            <person name="Du Z.J."/>
        </authorList>
    </citation>
    <scope>NUCLEOTIDE SEQUENCE [LARGE SCALE GENOMIC DNA]</scope>
    <source>
        <strain evidence="8 9">JDX10</strain>
    </source>
</reference>